<dbReference type="RefSeq" id="WP_116421025.1">
    <property type="nucleotide sequence ID" value="NZ_NMUE01000014.1"/>
</dbReference>
<dbReference type="EMBL" id="NMUE01000014">
    <property type="protein sequence ID" value="RFA96169.1"/>
    <property type="molecule type" value="Genomic_DNA"/>
</dbReference>
<comment type="caution">
    <text evidence="1">The sequence shown here is derived from an EMBL/GenBank/DDBJ whole genome shotgun (WGS) entry which is preliminary data.</text>
</comment>
<dbReference type="Proteomes" id="UP000256877">
    <property type="component" value="Unassembled WGS sequence"/>
</dbReference>
<reference evidence="3 4" key="1">
    <citation type="submission" date="2017-07" db="EMBL/GenBank/DDBJ databases">
        <title>Draft genome sequence of aerobic hyperthermophilic archaea, Pyrobaculum aerophilum YKB31 and YKB32.</title>
        <authorList>
            <person name="Mochizuki T."/>
            <person name="Berliner A.J."/>
            <person name="Yoshida-Takashima Y."/>
            <person name="Takaki Y."/>
            <person name="Nunoura T."/>
            <person name="Takai K."/>
        </authorList>
    </citation>
    <scope>NUCLEOTIDE SEQUENCE [LARGE SCALE GENOMIC DNA]</scope>
    <source>
        <strain evidence="2 4">YKB31</strain>
        <strain evidence="1 3">YKB32</strain>
    </source>
</reference>
<proteinExistence type="predicted"/>
<evidence type="ECO:0000313" key="3">
    <source>
        <dbReference type="Proteomes" id="UP000256877"/>
    </source>
</evidence>
<name>A0A371QYK9_9CREN</name>
<dbReference type="SUPFAM" id="SSF52540">
    <property type="entry name" value="P-loop containing nucleoside triphosphate hydrolases"/>
    <property type="match status" value="1"/>
</dbReference>
<dbReference type="OrthoDB" id="377006at2157"/>
<dbReference type="Proteomes" id="UP000257123">
    <property type="component" value="Unassembled WGS sequence"/>
</dbReference>
<evidence type="ECO:0000313" key="2">
    <source>
        <dbReference type="EMBL" id="RFA96169.1"/>
    </source>
</evidence>
<evidence type="ECO:0000313" key="1">
    <source>
        <dbReference type="EMBL" id="RFA95816.1"/>
    </source>
</evidence>
<evidence type="ECO:0000313" key="4">
    <source>
        <dbReference type="Proteomes" id="UP000257123"/>
    </source>
</evidence>
<organism evidence="1 3">
    <name type="scientific">Pyrobaculum aerophilum</name>
    <dbReference type="NCBI Taxonomy" id="13773"/>
    <lineage>
        <taxon>Archaea</taxon>
        <taxon>Thermoproteota</taxon>
        <taxon>Thermoprotei</taxon>
        <taxon>Thermoproteales</taxon>
        <taxon>Thermoproteaceae</taxon>
        <taxon>Pyrobaculum</taxon>
    </lineage>
</organism>
<gene>
    <name evidence="2" type="ORF">CGL51_05750</name>
    <name evidence="1" type="ORF">CGL52_12195</name>
</gene>
<dbReference type="InterPro" id="IPR027417">
    <property type="entry name" value="P-loop_NTPase"/>
</dbReference>
<dbReference type="EMBL" id="NMUF01000049">
    <property type="protein sequence ID" value="RFA95816.1"/>
    <property type="molecule type" value="Genomic_DNA"/>
</dbReference>
<accession>A0A371QYK9</accession>
<protein>
    <submittedName>
        <fullName evidence="1">Uncharacterized protein</fullName>
    </submittedName>
</protein>
<dbReference type="AlphaFoldDB" id="A0A371QYK9"/>
<sequence length="160" mass="17302">MKTVAVIGPPGSGKTLIATSLAIYLHLASAKAVFIDKSITKAGASLIKDYVPLAADLDEAADMGARYAVIDAAPYDVPPADVYVVVLEPVDLKHFKQFRQEGIHVVVNKASKWSLRGIPFDSRVHWAMQAGVPPVVAQLKGFERTRKRIIKAIKEIGDAI</sequence>